<evidence type="ECO:0000256" key="1">
    <source>
        <dbReference type="SAM" id="Phobius"/>
    </source>
</evidence>
<protein>
    <recommendedName>
        <fullName evidence="4">DUF2232 domain-containing protein</fullName>
    </recommendedName>
</protein>
<gene>
    <name evidence="2" type="ORF">MARPO_0001s0402</name>
</gene>
<dbReference type="PANTHER" id="PTHR37185">
    <property type="entry name" value="MEMBRANE PROTEIN"/>
    <property type="match status" value="1"/>
</dbReference>
<dbReference type="OMA" id="NLWVVIT"/>
<evidence type="ECO:0000313" key="3">
    <source>
        <dbReference type="Proteomes" id="UP000244005"/>
    </source>
</evidence>
<dbReference type="OrthoDB" id="2019412at2759"/>
<reference evidence="3" key="1">
    <citation type="journal article" date="2017" name="Cell">
        <title>Insights into land plant evolution garnered from the Marchantia polymorpha genome.</title>
        <authorList>
            <person name="Bowman J.L."/>
            <person name="Kohchi T."/>
            <person name="Yamato K.T."/>
            <person name="Jenkins J."/>
            <person name="Shu S."/>
            <person name="Ishizaki K."/>
            <person name="Yamaoka S."/>
            <person name="Nishihama R."/>
            <person name="Nakamura Y."/>
            <person name="Berger F."/>
            <person name="Adam C."/>
            <person name="Aki S.S."/>
            <person name="Althoff F."/>
            <person name="Araki T."/>
            <person name="Arteaga-Vazquez M.A."/>
            <person name="Balasubrmanian S."/>
            <person name="Barry K."/>
            <person name="Bauer D."/>
            <person name="Boehm C.R."/>
            <person name="Briginshaw L."/>
            <person name="Caballero-Perez J."/>
            <person name="Catarino B."/>
            <person name="Chen F."/>
            <person name="Chiyoda S."/>
            <person name="Chovatia M."/>
            <person name="Davies K.M."/>
            <person name="Delmans M."/>
            <person name="Demura T."/>
            <person name="Dierschke T."/>
            <person name="Dolan L."/>
            <person name="Dorantes-Acosta A.E."/>
            <person name="Eklund D.M."/>
            <person name="Florent S.N."/>
            <person name="Flores-Sandoval E."/>
            <person name="Fujiyama A."/>
            <person name="Fukuzawa H."/>
            <person name="Galik B."/>
            <person name="Grimanelli D."/>
            <person name="Grimwood J."/>
            <person name="Grossniklaus U."/>
            <person name="Hamada T."/>
            <person name="Haseloff J."/>
            <person name="Hetherington A.J."/>
            <person name="Higo A."/>
            <person name="Hirakawa Y."/>
            <person name="Hundley H.N."/>
            <person name="Ikeda Y."/>
            <person name="Inoue K."/>
            <person name="Inoue S.I."/>
            <person name="Ishida S."/>
            <person name="Jia Q."/>
            <person name="Kakita M."/>
            <person name="Kanazawa T."/>
            <person name="Kawai Y."/>
            <person name="Kawashima T."/>
            <person name="Kennedy M."/>
            <person name="Kinose K."/>
            <person name="Kinoshita T."/>
            <person name="Kohara Y."/>
            <person name="Koide E."/>
            <person name="Komatsu K."/>
            <person name="Kopischke S."/>
            <person name="Kubo M."/>
            <person name="Kyozuka J."/>
            <person name="Lagercrantz U."/>
            <person name="Lin S.S."/>
            <person name="Lindquist E."/>
            <person name="Lipzen A.M."/>
            <person name="Lu C.W."/>
            <person name="De Luna E."/>
            <person name="Martienssen R.A."/>
            <person name="Minamino N."/>
            <person name="Mizutani M."/>
            <person name="Mizutani M."/>
            <person name="Mochizuki N."/>
            <person name="Monte I."/>
            <person name="Mosher R."/>
            <person name="Nagasaki H."/>
            <person name="Nakagami H."/>
            <person name="Naramoto S."/>
            <person name="Nishitani K."/>
            <person name="Ohtani M."/>
            <person name="Okamoto T."/>
            <person name="Okumura M."/>
            <person name="Phillips J."/>
            <person name="Pollak B."/>
            <person name="Reinders A."/>
            <person name="Rovekamp M."/>
            <person name="Sano R."/>
            <person name="Sawa S."/>
            <person name="Schmid M.W."/>
            <person name="Shirakawa M."/>
            <person name="Solano R."/>
            <person name="Spunde A."/>
            <person name="Suetsugu N."/>
            <person name="Sugano S."/>
            <person name="Sugiyama A."/>
            <person name="Sun R."/>
            <person name="Suzuki Y."/>
            <person name="Takenaka M."/>
            <person name="Takezawa D."/>
            <person name="Tomogane H."/>
            <person name="Tsuzuki M."/>
            <person name="Ueda T."/>
            <person name="Umeda M."/>
            <person name="Ward J.M."/>
            <person name="Watanabe Y."/>
            <person name="Yazaki K."/>
            <person name="Yokoyama R."/>
            <person name="Yoshitake Y."/>
            <person name="Yotsui I."/>
            <person name="Zachgo S."/>
            <person name="Schmutz J."/>
        </authorList>
    </citation>
    <scope>NUCLEOTIDE SEQUENCE [LARGE SCALE GENOMIC DNA]</scope>
    <source>
        <strain evidence="3">Tak-1</strain>
    </source>
</reference>
<keyword evidence="3" id="KW-1185">Reference proteome</keyword>
<dbReference type="PANTHER" id="PTHR37185:SF3">
    <property type="entry name" value="MEMBRANE PROTEIN"/>
    <property type="match status" value="1"/>
</dbReference>
<sequence length="304" mass="32877">MALRIHNNVLAKSFSTFSSLPISPCKSWCLLSDGRSCAENAWVGRSSSARLRSSEFGRHVLTNGRLGRARVISPRAGLDVPISSEEIPVKDGTVLTGDGSELSNTLRLVECSMLAATAGLAYFLSNLFRLEAYLGCFFPLPVVISSMRWGAAAGRKTMLGTAMLLLVLSGPLKAASYLLMHGFTGLGMGSLWRWRSSWLMSIAVCTVVRSLGAVGFVLLSSWLLRENLLALITVNAHASFSYILAAVGINIVPTMLAIYFVFAGLLLINCGSFVFLLHVLYAIFLKRLGIPMSIAVPGWIERAI</sequence>
<feature type="transmembrane region" description="Helical" evidence="1">
    <location>
        <begin position="198"/>
        <end position="219"/>
    </location>
</feature>
<feature type="transmembrane region" description="Helical" evidence="1">
    <location>
        <begin position="158"/>
        <end position="178"/>
    </location>
</feature>
<dbReference type="AlphaFoldDB" id="A0A2R6XWH5"/>
<dbReference type="EMBL" id="KZ772673">
    <property type="protein sequence ID" value="PTQ50432.1"/>
    <property type="molecule type" value="Genomic_DNA"/>
</dbReference>
<keyword evidence="1" id="KW-0812">Transmembrane</keyword>
<dbReference type="Proteomes" id="UP000244005">
    <property type="component" value="Unassembled WGS sequence"/>
</dbReference>
<feature type="transmembrane region" description="Helical" evidence="1">
    <location>
        <begin position="130"/>
        <end position="151"/>
    </location>
</feature>
<name>A0A2R6XWH5_MARPO</name>
<feature type="transmembrane region" description="Helical" evidence="1">
    <location>
        <begin position="258"/>
        <end position="284"/>
    </location>
</feature>
<accession>A0A2R6XWH5</accession>
<dbReference type="InterPro" id="IPR018710">
    <property type="entry name" value="DUF2232"/>
</dbReference>
<keyword evidence="1" id="KW-0472">Membrane</keyword>
<dbReference type="Pfam" id="PF09991">
    <property type="entry name" value="DUF2232"/>
    <property type="match status" value="1"/>
</dbReference>
<keyword evidence="1" id="KW-1133">Transmembrane helix</keyword>
<evidence type="ECO:0000313" key="2">
    <source>
        <dbReference type="EMBL" id="PTQ50432.1"/>
    </source>
</evidence>
<organism evidence="2 3">
    <name type="scientific">Marchantia polymorpha</name>
    <name type="common">Common liverwort</name>
    <name type="synonym">Marchantia aquatica</name>
    <dbReference type="NCBI Taxonomy" id="3197"/>
    <lineage>
        <taxon>Eukaryota</taxon>
        <taxon>Viridiplantae</taxon>
        <taxon>Streptophyta</taxon>
        <taxon>Embryophyta</taxon>
        <taxon>Marchantiophyta</taxon>
        <taxon>Marchantiopsida</taxon>
        <taxon>Marchantiidae</taxon>
        <taxon>Marchantiales</taxon>
        <taxon>Marchantiaceae</taxon>
        <taxon>Marchantia</taxon>
    </lineage>
</organism>
<feature type="transmembrane region" description="Helical" evidence="1">
    <location>
        <begin position="228"/>
        <end position="252"/>
    </location>
</feature>
<dbReference type="Gramene" id="Mp1g20670.1">
    <property type="protein sequence ID" value="Mp1g20670.1.cds"/>
    <property type="gene ID" value="Mp1g20670"/>
</dbReference>
<evidence type="ECO:0008006" key="4">
    <source>
        <dbReference type="Google" id="ProtNLM"/>
    </source>
</evidence>
<proteinExistence type="predicted"/>